<dbReference type="GO" id="GO:0005769">
    <property type="term" value="C:early endosome"/>
    <property type="evidence" value="ECO:0007669"/>
    <property type="project" value="UniProtKB-SubCell"/>
</dbReference>
<evidence type="ECO:0000256" key="2">
    <source>
        <dbReference type="ARBA" id="ARBA00004541"/>
    </source>
</evidence>
<reference evidence="7" key="2">
    <citation type="submission" date="2020-05" db="UniProtKB">
        <authorList>
            <consortium name="EnsemblMetazoa"/>
        </authorList>
    </citation>
    <scope>IDENTIFICATION</scope>
    <source>
        <strain evidence="7">IAEA</strain>
    </source>
</reference>
<dbReference type="GO" id="GO:0006886">
    <property type="term" value="P:intracellular protein transport"/>
    <property type="evidence" value="ECO:0007669"/>
    <property type="project" value="InterPro"/>
</dbReference>
<dbReference type="PANTHER" id="PTHR13364:SF6">
    <property type="entry name" value="SPERMATOGENESIS-DEFECTIVE PROTEIN 39 HOMOLOG"/>
    <property type="match status" value="1"/>
</dbReference>
<dbReference type="GO" id="GO:0007034">
    <property type="term" value="P:vacuolar transport"/>
    <property type="evidence" value="ECO:0007669"/>
    <property type="project" value="TreeGrafter"/>
</dbReference>
<dbReference type="AlphaFoldDB" id="A0A1A9WJQ1"/>
<evidence type="ECO:0000256" key="4">
    <source>
        <dbReference type="ARBA" id="ARBA00022753"/>
    </source>
</evidence>
<protein>
    <recommendedName>
        <fullName evidence="6">Vps16 C-terminal domain-containing protein</fullName>
    </recommendedName>
</protein>
<comment type="subcellular location">
    <subcellularLocation>
        <location evidence="2">Cytoplasmic vesicle</location>
    </subcellularLocation>
    <subcellularLocation>
        <location evidence="1">Early endosome</location>
    </subcellularLocation>
    <subcellularLocation>
        <location evidence="3">Late endosome</location>
    </subcellularLocation>
</comment>
<reference evidence="8" key="1">
    <citation type="submission" date="2014-03" db="EMBL/GenBank/DDBJ databases">
        <authorList>
            <person name="Aksoy S."/>
            <person name="Warren W."/>
            <person name="Wilson R.K."/>
        </authorList>
    </citation>
    <scope>NUCLEOTIDE SEQUENCE [LARGE SCALE GENOMIC DNA]</scope>
    <source>
        <strain evidence="8">IAEA</strain>
    </source>
</reference>
<evidence type="ECO:0000313" key="7">
    <source>
        <dbReference type="EnsemblMetazoa" id="GBRI022220-PA"/>
    </source>
</evidence>
<evidence type="ECO:0000256" key="3">
    <source>
        <dbReference type="ARBA" id="ARBA00004603"/>
    </source>
</evidence>
<dbReference type="GO" id="GO:0005770">
    <property type="term" value="C:late endosome"/>
    <property type="evidence" value="ECO:0007669"/>
    <property type="project" value="UniProtKB-SubCell"/>
</dbReference>
<dbReference type="Pfam" id="PF04840">
    <property type="entry name" value="Vps16_C"/>
    <property type="match status" value="1"/>
</dbReference>
<name>A0A1A9WJQ1_9MUSC</name>
<dbReference type="InterPro" id="IPR040057">
    <property type="entry name" value="Spe-39"/>
</dbReference>
<evidence type="ECO:0000256" key="5">
    <source>
        <dbReference type="ARBA" id="ARBA00023329"/>
    </source>
</evidence>
<dbReference type="EnsemblMetazoa" id="GBRI022220-RA">
    <property type="protein sequence ID" value="GBRI022220-PA"/>
    <property type="gene ID" value="GBRI022220"/>
</dbReference>
<dbReference type="PANTHER" id="PTHR13364">
    <property type="entry name" value="DEFECTIVE SPERMATOGENESIS PROTEIN 39"/>
    <property type="match status" value="1"/>
</dbReference>
<proteinExistence type="predicted"/>
<evidence type="ECO:0000313" key="8">
    <source>
        <dbReference type="Proteomes" id="UP000091820"/>
    </source>
</evidence>
<dbReference type="Proteomes" id="UP000091820">
    <property type="component" value="Unassembled WGS sequence"/>
</dbReference>
<keyword evidence="5" id="KW-0968">Cytoplasmic vesicle</keyword>
<dbReference type="VEuPathDB" id="VectorBase:GBRI022220"/>
<keyword evidence="4" id="KW-0967">Endosome</keyword>
<sequence length="455" mass="52069">MDSNFDNENYWNDSSRTAFNFDDDDGAEIGHKTLIGLETNLDPLTGGGDTISEASFDNTTTALNLSINSIISEDALKMILDEQTLDDPLVPKGVSPEDELKLLRRQIQSTLYVATPSLTVRKLLLGKKVSLEVYKSLSDKEKLLDAVLESGCPGDAVIYVLLFLERTLKPNHFHHLLAKRTKALNHYISFWKKEKREEVISFLRTLGRNNKATLLELQSTFIISDGVERKSKLLQLSNNFTQNSTANSLYQHMVQSSIKLLEIIENHHNILDPKLNINSTPIEILYECCRKNTNWKDHDMKSNISPYRVCVEQGISSSQFEWTALNERANAQAYADLDHIFEYIPTWYPMKQKQFHISFSISLAILKLYELEAPISVLYMFLTRMANTNEKLILAKKVKCTKAIIDALVGLKDMNQLTQLCDTLPERSEEKFYCESAIKNMQHKRWTTDSIKLNF</sequence>
<dbReference type="STRING" id="37001.A0A1A9WJQ1"/>
<evidence type="ECO:0000259" key="6">
    <source>
        <dbReference type="Pfam" id="PF04840"/>
    </source>
</evidence>
<accession>A0A1A9WJQ1</accession>
<organism evidence="7 8">
    <name type="scientific">Glossina brevipalpis</name>
    <dbReference type="NCBI Taxonomy" id="37001"/>
    <lineage>
        <taxon>Eukaryota</taxon>
        <taxon>Metazoa</taxon>
        <taxon>Ecdysozoa</taxon>
        <taxon>Arthropoda</taxon>
        <taxon>Hexapoda</taxon>
        <taxon>Insecta</taxon>
        <taxon>Pterygota</taxon>
        <taxon>Neoptera</taxon>
        <taxon>Endopterygota</taxon>
        <taxon>Diptera</taxon>
        <taxon>Brachycera</taxon>
        <taxon>Muscomorpha</taxon>
        <taxon>Hippoboscoidea</taxon>
        <taxon>Glossinidae</taxon>
        <taxon>Glossina</taxon>
    </lineage>
</organism>
<dbReference type="InterPro" id="IPR006925">
    <property type="entry name" value="Vps16_C"/>
</dbReference>
<evidence type="ECO:0000256" key="1">
    <source>
        <dbReference type="ARBA" id="ARBA00004412"/>
    </source>
</evidence>
<keyword evidence="8" id="KW-1185">Reference proteome</keyword>
<feature type="domain" description="Vps16 C-terminal" evidence="6">
    <location>
        <begin position="136"/>
        <end position="267"/>
    </location>
</feature>